<reference evidence="1" key="1">
    <citation type="submission" date="2022-02" db="EMBL/GenBank/DDBJ databases">
        <title>Plant Genome Project.</title>
        <authorList>
            <person name="Zhang R.-G."/>
        </authorList>
    </citation>
    <scope>NUCLEOTIDE SEQUENCE</scope>
    <source>
        <strain evidence="1">AT1</strain>
    </source>
</reference>
<sequence length="120" mass="12707">MSLLDQLWDDTIAGPRPDKGLGKLRKQPTFTLRALSSGKESDGGSVEEGVRVTRSIMIVKPTGVTQNDSPPVSPAGSTPPVSPFSGTRLSLLSLLLDVRCGFQEKSAEASFVVLIGLLRA</sequence>
<organism evidence="1 2">
    <name type="scientific">Rhododendron molle</name>
    <name type="common">Chinese azalea</name>
    <name type="synonym">Azalea mollis</name>
    <dbReference type="NCBI Taxonomy" id="49168"/>
    <lineage>
        <taxon>Eukaryota</taxon>
        <taxon>Viridiplantae</taxon>
        <taxon>Streptophyta</taxon>
        <taxon>Embryophyta</taxon>
        <taxon>Tracheophyta</taxon>
        <taxon>Spermatophyta</taxon>
        <taxon>Magnoliopsida</taxon>
        <taxon>eudicotyledons</taxon>
        <taxon>Gunneridae</taxon>
        <taxon>Pentapetalae</taxon>
        <taxon>asterids</taxon>
        <taxon>Ericales</taxon>
        <taxon>Ericaceae</taxon>
        <taxon>Ericoideae</taxon>
        <taxon>Rhodoreae</taxon>
        <taxon>Rhododendron</taxon>
    </lineage>
</organism>
<evidence type="ECO:0000313" key="2">
    <source>
        <dbReference type="Proteomes" id="UP001062846"/>
    </source>
</evidence>
<accession>A0ACC0N4M6</accession>
<dbReference type="EMBL" id="CM046394">
    <property type="protein sequence ID" value="KAI8548130.1"/>
    <property type="molecule type" value="Genomic_DNA"/>
</dbReference>
<keyword evidence="2" id="KW-1185">Reference proteome</keyword>
<name>A0ACC0N4M6_RHOML</name>
<gene>
    <name evidence="1" type="ORF">RHMOL_Rhmol07G0248300</name>
</gene>
<dbReference type="Proteomes" id="UP001062846">
    <property type="component" value="Chromosome 7"/>
</dbReference>
<evidence type="ECO:0000313" key="1">
    <source>
        <dbReference type="EMBL" id="KAI8548130.1"/>
    </source>
</evidence>
<protein>
    <submittedName>
        <fullName evidence="1">Uncharacterized protein</fullName>
    </submittedName>
</protein>
<comment type="caution">
    <text evidence="1">The sequence shown here is derived from an EMBL/GenBank/DDBJ whole genome shotgun (WGS) entry which is preliminary data.</text>
</comment>
<proteinExistence type="predicted"/>